<keyword evidence="2" id="KW-0548">Nucleotidyltransferase</keyword>
<organism evidence="2">
    <name type="scientific">Curvibacter symbiont subsp. Hydra magnipapillata</name>
    <dbReference type="NCBI Taxonomy" id="667019"/>
    <lineage>
        <taxon>Bacteria</taxon>
        <taxon>Pseudomonadati</taxon>
        <taxon>Pseudomonadota</taxon>
        <taxon>Betaproteobacteria</taxon>
        <taxon>Burkholderiales</taxon>
        <taxon>Comamonadaceae</taxon>
        <taxon>Curvibacter</taxon>
    </lineage>
</organism>
<proteinExistence type="predicted"/>
<feature type="domain" description="Integrase catalytic" evidence="1">
    <location>
        <begin position="1"/>
        <end position="94"/>
    </location>
</feature>
<accession>C9Y8V9</accession>
<dbReference type="InterPro" id="IPR012337">
    <property type="entry name" value="RNaseH-like_sf"/>
</dbReference>
<dbReference type="Pfam" id="PF13683">
    <property type="entry name" value="rve_3"/>
    <property type="match status" value="1"/>
</dbReference>
<dbReference type="AlphaFoldDB" id="C9Y8V9"/>
<dbReference type="SUPFAM" id="SSF53098">
    <property type="entry name" value="Ribonuclease H-like"/>
    <property type="match status" value="1"/>
</dbReference>
<dbReference type="GO" id="GO:0015074">
    <property type="term" value="P:DNA integration"/>
    <property type="evidence" value="ECO:0007669"/>
    <property type="project" value="InterPro"/>
</dbReference>
<reference evidence="2" key="1">
    <citation type="journal article" date="2010" name="Nature">
        <title>The dynamic genome of Hydra.</title>
        <authorList>
            <person name="Chapman J.A."/>
            <person name="Kirkness E.F."/>
            <person name="Simakov O."/>
            <person name="Hampson S.E."/>
            <person name="Mitros T."/>
            <person name="Weinmaier T."/>
            <person name="Rattei T."/>
            <person name="Balasubramanian P.G."/>
            <person name="Borman J."/>
            <person name="Busam D."/>
            <person name="Disbennett K."/>
            <person name="Pfannkoch C."/>
            <person name="Sumin N."/>
            <person name="Sutton G."/>
            <person name="Viswanathan L."/>
            <person name="Walenz B."/>
            <person name="Goodstein D.M."/>
            <person name="Hellsten U."/>
            <person name="Kawashima T."/>
            <person name="Prochnik S.E."/>
            <person name="Putnam N.H."/>
            <person name="Shu S."/>
            <person name="Blumberg B."/>
            <person name="Dana C.E."/>
            <person name="Gee L."/>
            <person name="Kibler D.F."/>
            <person name="Law L."/>
            <person name="Lindgens D."/>
            <person name="Martinez D.E."/>
            <person name="Peng J."/>
            <person name="Wigge P.A."/>
            <person name="Bertulat B."/>
            <person name="Guder C."/>
            <person name="Nakamura Y."/>
            <person name="Ozbek S."/>
            <person name="Watanabe H."/>
            <person name="Khalturin K."/>
            <person name="Hemmrich G."/>
            <person name="Franke A."/>
            <person name="Augustin R."/>
            <person name="Fraune S."/>
            <person name="Hayakawa E."/>
            <person name="Hayakawa S."/>
            <person name="Hirose M."/>
            <person name="Hwang J."/>
            <person name="Ikeo K."/>
            <person name="Nishimiya-Fujisawa C."/>
            <person name="Ogura A."/>
            <person name="Takahashi T."/>
            <person name="Steinmetz P.R."/>
            <person name="Zhang X."/>
            <person name="Aufschnaiter R."/>
            <person name="Eder M.K."/>
            <person name="Gorny A.K."/>
            <person name="Salvenmoser W."/>
            <person name="Heimberg A.M."/>
            <person name="Wheeler B.M."/>
            <person name="Peterson K.J."/>
            <person name="Boettger A."/>
            <person name="Tischler P."/>
            <person name="Wolf A."/>
            <person name="Gojobori T."/>
            <person name="Remington K.A."/>
            <person name="Strausberg R.L."/>
            <person name="Venter J."/>
            <person name="Technau U."/>
            <person name="Hobmayer B."/>
            <person name="Bosch T.C."/>
            <person name="Holstein T.W."/>
            <person name="Fujisawa T."/>
            <person name="Bode H.R."/>
            <person name="David C.N."/>
            <person name="Rokhsar D.S."/>
            <person name="Steele R.E."/>
        </authorList>
    </citation>
    <scope>NUCLEOTIDE SEQUENCE</scope>
</reference>
<dbReference type="GO" id="GO:0016779">
    <property type="term" value="F:nucleotidyltransferase activity"/>
    <property type="evidence" value="ECO:0007669"/>
    <property type="project" value="UniProtKB-KW"/>
</dbReference>
<evidence type="ECO:0000259" key="1">
    <source>
        <dbReference type="PROSITE" id="PS50994"/>
    </source>
</evidence>
<keyword evidence="2" id="KW-0808">Transferase</keyword>
<evidence type="ECO:0000313" key="2">
    <source>
        <dbReference type="EMBL" id="CBA28101.1"/>
    </source>
</evidence>
<sequence length="97" mass="10917">MAHGNSSCYMAAETRSFAKQLGLKPVTTPVTSPQSNGMAESFVKTLKWDYAKLANRPDSHTVMAQLPKWFDDYNSYHPHSALGYVPPKLFREKRAVN</sequence>
<name>C9Y8V9_CURXX</name>
<dbReference type="InterPro" id="IPR001584">
    <property type="entry name" value="Integrase_cat-core"/>
</dbReference>
<dbReference type="InterPro" id="IPR036397">
    <property type="entry name" value="RNaseH_sf"/>
</dbReference>
<gene>
    <name evidence="2" type="ORF">Csp_A05600</name>
</gene>
<dbReference type="PROSITE" id="PS50994">
    <property type="entry name" value="INTEGRASE"/>
    <property type="match status" value="1"/>
</dbReference>
<protein>
    <recommendedName>
        <fullName evidence="1">Integrase catalytic domain-containing protein</fullName>
    </recommendedName>
</protein>
<dbReference type="GO" id="GO:0003676">
    <property type="term" value="F:nucleic acid binding"/>
    <property type="evidence" value="ECO:0007669"/>
    <property type="project" value="InterPro"/>
</dbReference>
<dbReference type="Gene3D" id="3.30.420.10">
    <property type="entry name" value="Ribonuclease H-like superfamily/Ribonuclease H"/>
    <property type="match status" value="1"/>
</dbReference>
<dbReference type="EMBL" id="FN543104">
    <property type="protein sequence ID" value="CBA28101.1"/>
    <property type="molecule type" value="Genomic_DNA"/>
</dbReference>